<dbReference type="EMBL" id="CP012159">
    <property type="protein sequence ID" value="AKT38977.1"/>
    <property type="molecule type" value="Genomic_DNA"/>
</dbReference>
<keyword evidence="2" id="KW-1185">Reference proteome</keyword>
<dbReference type="STRING" id="52.CMC5_031240"/>
<dbReference type="Proteomes" id="UP000067626">
    <property type="component" value="Chromosome"/>
</dbReference>
<evidence type="ECO:0000313" key="1">
    <source>
        <dbReference type="EMBL" id="AKT38977.1"/>
    </source>
</evidence>
<evidence type="ECO:0000313" key="2">
    <source>
        <dbReference type="Proteomes" id="UP000067626"/>
    </source>
</evidence>
<accession>A0A0K1EE56</accession>
<proteinExistence type="predicted"/>
<dbReference type="KEGG" id="ccro:CMC5_031240"/>
<dbReference type="RefSeq" id="WP_050431140.1">
    <property type="nucleotide sequence ID" value="NZ_CP012159.1"/>
</dbReference>
<name>A0A0K1EE56_CHOCO</name>
<organism evidence="1 2">
    <name type="scientific">Chondromyces crocatus</name>
    <dbReference type="NCBI Taxonomy" id="52"/>
    <lineage>
        <taxon>Bacteria</taxon>
        <taxon>Pseudomonadati</taxon>
        <taxon>Myxococcota</taxon>
        <taxon>Polyangia</taxon>
        <taxon>Polyangiales</taxon>
        <taxon>Polyangiaceae</taxon>
        <taxon>Chondromyces</taxon>
    </lineage>
</organism>
<evidence type="ECO:0008006" key="3">
    <source>
        <dbReference type="Google" id="ProtNLM"/>
    </source>
</evidence>
<protein>
    <recommendedName>
        <fullName evidence="3">PIN domain-containing protein</fullName>
    </recommendedName>
</protein>
<reference evidence="1 2" key="1">
    <citation type="submission" date="2015-07" db="EMBL/GenBank/DDBJ databases">
        <title>Genome analysis of myxobacterium Chondromyces crocatus Cm c5 reveals a high potential for natural compound synthesis and the genetic basis for the loss of fruiting body formation.</title>
        <authorList>
            <person name="Zaburannyi N."/>
            <person name="Bunk B."/>
            <person name="Maier J."/>
            <person name="Overmann J."/>
            <person name="Mueller R."/>
        </authorList>
    </citation>
    <scope>NUCLEOTIDE SEQUENCE [LARGE SCALE GENOMIC DNA]</scope>
    <source>
        <strain evidence="1 2">Cm c5</strain>
    </source>
</reference>
<dbReference type="AlphaFoldDB" id="A0A0K1EE56"/>
<gene>
    <name evidence="1" type="ORF">CMC5_031240</name>
</gene>
<dbReference type="OrthoDB" id="6864212at2"/>
<sequence length="174" mass="19172">MADHVVDTNVLLCASMADGASPFDGADHVAVEEQLEVLAWLTAFHADPEKRLVIDEAFRIYDEYLHKLTVQDYGLLVIHEKLQTAELVPVAYDGDGHGIVPEALGSLDPSDRKLAAAAIASTRMQGAPCTLVNATDTDWYDVEEPLEETGVVLEQLLDAWCRAKREEKLRRSSP</sequence>